<gene>
    <name evidence="1" type="ORF">CAUJ_LOCUS2333</name>
</gene>
<sequence>MPRHVRFASRSRYQGLSGHWETDVLWTFLGDSRDPLRVLRLLKWSLEMPRHVRFASRSRYQGLSGHWETDVLWTFLGDSRDHLRVLRLLKWSLEMPRHVRFATRLRHQGSSSAGGSFYAVSPASECEDSLHNESNARLITDDFTGKGGMRRWKALVLLLAVLDEARISLGDVVEARPPVISTRRRVKKIPSNVPIREWNINHDGETCKRFLHEVGFEPTHPYEYQNAQRPRTRGKLSLESGALDHSAIRADVSAKLSCGRNRARKEKSASASVPALTMEFRDLDPAVFLMIFKLCTAAAVECTVTLRSHGLKRAKS</sequence>
<evidence type="ECO:0000313" key="1">
    <source>
        <dbReference type="EMBL" id="CAD6186414.1"/>
    </source>
</evidence>
<reference evidence="1" key="1">
    <citation type="submission" date="2020-10" db="EMBL/GenBank/DDBJ databases">
        <authorList>
            <person name="Kikuchi T."/>
        </authorList>
    </citation>
    <scope>NUCLEOTIDE SEQUENCE</scope>
    <source>
        <strain evidence="1">NKZ352</strain>
    </source>
</reference>
<evidence type="ECO:0000313" key="2">
    <source>
        <dbReference type="Proteomes" id="UP000835052"/>
    </source>
</evidence>
<dbReference type="AlphaFoldDB" id="A0A8S1GTQ7"/>
<accession>A0A8S1GTQ7</accession>
<keyword evidence="2" id="KW-1185">Reference proteome</keyword>
<comment type="caution">
    <text evidence="1">The sequence shown here is derived from an EMBL/GenBank/DDBJ whole genome shotgun (WGS) entry which is preliminary data.</text>
</comment>
<organism evidence="1 2">
    <name type="scientific">Caenorhabditis auriculariae</name>
    <dbReference type="NCBI Taxonomy" id="2777116"/>
    <lineage>
        <taxon>Eukaryota</taxon>
        <taxon>Metazoa</taxon>
        <taxon>Ecdysozoa</taxon>
        <taxon>Nematoda</taxon>
        <taxon>Chromadorea</taxon>
        <taxon>Rhabditida</taxon>
        <taxon>Rhabditina</taxon>
        <taxon>Rhabditomorpha</taxon>
        <taxon>Rhabditoidea</taxon>
        <taxon>Rhabditidae</taxon>
        <taxon>Peloderinae</taxon>
        <taxon>Caenorhabditis</taxon>
    </lineage>
</organism>
<protein>
    <submittedName>
        <fullName evidence="1">Uncharacterized protein</fullName>
    </submittedName>
</protein>
<name>A0A8S1GTQ7_9PELO</name>
<dbReference type="Proteomes" id="UP000835052">
    <property type="component" value="Unassembled WGS sequence"/>
</dbReference>
<dbReference type="EMBL" id="CAJGYM010000004">
    <property type="protein sequence ID" value="CAD6186414.1"/>
    <property type="molecule type" value="Genomic_DNA"/>
</dbReference>
<proteinExistence type="predicted"/>